<organism evidence="1 3">
    <name type="scientific">Crotalaria pallida</name>
    <name type="common">Smooth rattlebox</name>
    <name type="synonym">Crotalaria striata</name>
    <dbReference type="NCBI Taxonomy" id="3830"/>
    <lineage>
        <taxon>Eukaryota</taxon>
        <taxon>Viridiplantae</taxon>
        <taxon>Streptophyta</taxon>
        <taxon>Embryophyta</taxon>
        <taxon>Tracheophyta</taxon>
        <taxon>Spermatophyta</taxon>
        <taxon>Magnoliopsida</taxon>
        <taxon>eudicotyledons</taxon>
        <taxon>Gunneridae</taxon>
        <taxon>Pentapetalae</taxon>
        <taxon>rosids</taxon>
        <taxon>fabids</taxon>
        <taxon>Fabales</taxon>
        <taxon>Fabaceae</taxon>
        <taxon>Papilionoideae</taxon>
        <taxon>50 kb inversion clade</taxon>
        <taxon>genistoids sensu lato</taxon>
        <taxon>core genistoids</taxon>
        <taxon>Crotalarieae</taxon>
        <taxon>Crotalaria</taxon>
    </lineage>
</organism>
<proteinExistence type="predicted"/>
<keyword evidence="3" id="KW-1185">Reference proteome</keyword>
<name>A0AAN9HGK5_CROPI</name>
<reference evidence="1 3" key="1">
    <citation type="submission" date="2024-01" db="EMBL/GenBank/DDBJ databases">
        <title>The genomes of 5 underutilized Papilionoideae crops provide insights into root nodulation and disease resistanc.</title>
        <authorList>
            <person name="Yuan L."/>
        </authorList>
    </citation>
    <scope>NUCLEOTIDE SEQUENCE [LARGE SCALE GENOMIC DNA]</scope>
    <source>
        <strain evidence="1">ZHUSHIDOU_FW_LH</strain>
        <tissue evidence="1">Leaf</tissue>
    </source>
</reference>
<accession>A0AAN9HGK5</accession>
<protein>
    <submittedName>
        <fullName evidence="1">Uncharacterized protein</fullName>
    </submittedName>
</protein>
<dbReference type="Proteomes" id="UP001372338">
    <property type="component" value="Unassembled WGS sequence"/>
</dbReference>
<evidence type="ECO:0000313" key="2">
    <source>
        <dbReference type="EMBL" id="KAK7236597.1"/>
    </source>
</evidence>
<evidence type="ECO:0000313" key="1">
    <source>
        <dbReference type="EMBL" id="KAK7231262.1"/>
    </source>
</evidence>
<dbReference type="EMBL" id="JAYWIO010000036">
    <property type="protein sequence ID" value="KAK7236597.1"/>
    <property type="molecule type" value="Genomic_DNA"/>
</dbReference>
<comment type="caution">
    <text evidence="1">The sequence shown here is derived from an EMBL/GenBank/DDBJ whole genome shotgun (WGS) entry which is preliminary data.</text>
</comment>
<evidence type="ECO:0000313" key="3">
    <source>
        <dbReference type="Proteomes" id="UP001372338"/>
    </source>
</evidence>
<sequence>MPFEGCSALKDEVSLVTYEISCCLFFNKHKWFRKARISRYGIIVDQVLGKAVRKVIPFIFMAVLAAKKVKDSTASTGSPLAVGQLGHSMSMHYCQLKSTL</sequence>
<dbReference type="EMBL" id="JAYWIO010000154">
    <property type="protein sequence ID" value="KAK7231262.1"/>
    <property type="molecule type" value="Genomic_DNA"/>
</dbReference>
<dbReference type="AlphaFoldDB" id="A0AAN9HGK5"/>
<gene>
    <name evidence="2" type="ORF">RIF29_45470</name>
    <name evidence="1" type="ORF">RIF29_48397</name>
</gene>